<feature type="domain" description="SPOR" evidence="4">
    <location>
        <begin position="239"/>
        <end position="318"/>
    </location>
</feature>
<dbReference type="InterPro" id="IPR007730">
    <property type="entry name" value="SPOR-like_dom"/>
</dbReference>
<dbReference type="InterPro" id="IPR023346">
    <property type="entry name" value="Lysozyme-like_dom_sf"/>
</dbReference>
<dbReference type="Pfam" id="PF05036">
    <property type="entry name" value="SPOR"/>
    <property type="match status" value="1"/>
</dbReference>
<protein>
    <recommendedName>
        <fullName evidence="7">Lytic transglycosylase</fullName>
    </recommendedName>
</protein>
<accession>A0ABU0C6E2</accession>
<dbReference type="Gene3D" id="1.10.530.10">
    <property type="match status" value="1"/>
</dbReference>
<evidence type="ECO:0000313" key="5">
    <source>
        <dbReference type="EMBL" id="MDQ0326071.1"/>
    </source>
</evidence>
<gene>
    <name evidence="5" type="ORF">J2R99_001940</name>
</gene>
<dbReference type="SUPFAM" id="SSF53955">
    <property type="entry name" value="Lysozyme-like"/>
    <property type="match status" value="1"/>
</dbReference>
<dbReference type="PANTHER" id="PTHR37423">
    <property type="entry name" value="SOLUBLE LYTIC MUREIN TRANSGLYCOSYLASE-RELATED"/>
    <property type="match status" value="1"/>
</dbReference>
<dbReference type="Proteomes" id="UP001230253">
    <property type="component" value="Unassembled WGS sequence"/>
</dbReference>
<keyword evidence="6" id="KW-1185">Reference proteome</keyword>
<dbReference type="RefSeq" id="WP_307154290.1">
    <property type="nucleotide sequence ID" value="NZ_JAUSUK010000002.1"/>
</dbReference>
<dbReference type="EMBL" id="JAUSUK010000002">
    <property type="protein sequence ID" value="MDQ0326071.1"/>
    <property type="molecule type" value="Genomic_DNA"/>
</dbReference>
<evidence type="ECO:0000259" key="3">
    <source>
        <dbReference type="Pfam" id="PF01464"/>
    </source>
</evidence>
<reference evidence="5 6" key="1">
    <citation type="submission" date="2023-07" db="EMBL/GenBank/DDBJ databases">
        <title>Genomic Encyclopedia of Type Strains, Phase IV (KMG-IV): sequencing the most valuable type-strain genomes for metagenomic binning, comparative biology and taxonomic classification.</title>
        <authorList>
            <person name="Goeker M."/>
        </authorList>
    </citation>
    <scope>NUCLEOTIDE SEQUENCE [LARGE SCALE GENOMIC DNA]</scope>
    <source>
        <strain evidence="5 6">DSM 11549</strain>
    </source>
</reference>
<dbReference type="Pfam" id="PF01464">
    <property type="entry name" value="SLT"/>
    <property type="match status" value="1"/>
</dbReference>
<name>A0ABU0C6E2_9BRAD</name>
<feature type="domain" description="Transglycosylase SLT" evidence="3">
    <location>
        <begin position="78"/>
        <end position="176"/>
    </location>
</feature>
<comment type="similarity">
    <text evidence="1">Belongs to the transglycosylase Slt family.</text>
</comment>
<comment type="similarity">
    <text evidence="2">Belongs to the virb1 family.</text>
</comment>
<evidence type="ECO:0000259" key="4">
    <source>
        <dbReference type="Pfam" id="PF05036"/>
    </source>
</evidence>
<evidence type="ECO:0000313" key="6">
    <source>
        <dbReference type="Proteomes" id="UP001230253"/>
    </source>
</evidence>
<comment type="caution">
    <text evidence="5">The sequence shown here is derived from an EMBL/GenBank/DDBJ whole genome shotgun (WGS) entry which is preliminary data.</text>
</comment>
<evidence type="ECO:0008006" key="7">
    <source>
        <dbReference type="Google" id="ProtNLM"/>
    </source>
</evidence>
<dbReference type="PANTHER" id="PTHR37423:SF2">
    <property type="entry name" value="MEMBRANE-BOUND LYTIC MUREIN TRANSGLYCOSYLASE C"/>
    <property type="match status" value="1"/>
</dbReference>
<dbReference type="InterPro" id="IPR008258">
    <property type="entry name" value="Transglycosylase_SLT_dom_1"/>
</dbReference>
<proteinExistence type="inferred from homology"/>
<dbReference type="CDD" id="cd00254">
    <property type="entry name" value="LT-like"/>
    <property type="match status" value="1"/>
</dbReference>
<sequence>MRAADDGPNFRPDPVEDFGAMRHFGKTLLAFAIVGLSAPRAIAWEEGAVVGIGPPAKVPPAFEKVAAEPEAICASIELQAKRFGLDAAYFARLIFKESRFDAGAVSPKGAEGIAQFMPATARARGLVDSFDIAPALYHSASYLRENWSLFGNWGLAAAAYNAGPNRVRSWLAGDSGLPFETQNFVLSITGEPAERWKERAAELGDLSLDPDLSFLEACRKLPAARTSPRMAIASGDWKPWGAQVAGSFSQAAALSQFQRLKGRYASLFGDEPPMVVRAKTPARGRASIYAVRLGADSKAEASRICDRLRAKGGACVVMKN</sequence>
<evidence type="ECO:0000256" key="2">
    <source>
        <dbReference type="ARBA" id="ARBA00009387"/>
    </source>
</evidence>
<evidence type="ECO:0000256" key="1">
    <source>
        <dbReference type="ARBA" id="ARBA00007734"/>
    </source>
</evidence>
<organism evidence="5 6">
    <name type="scientific">Rhodopseudomonas julia</name>
    <dbReference type="NCBI Taxonomy" id="200617"/>
    <lineage>
        <taxon>Bacteria</taxon>
        <taxon>Pseudomonadati</taxon>
        <taxon>Pseudomonadota</taxon>
        <taxon>Alphaproteobacteria</taxon>
        <taxon>Hyphomicrobiales</taxon>
        <taxon>Nitrobacteraceae</taxon>
        <taxon>Rhodopseudomonas</taxon>
    </lineage>
</organism>